<evidence type="ECO:0000256" key="2">
    <source>
        <dbReference type="ARBA" id="ARBA00004236"/>
    </source>
</evidence>
<keyword evidence="4" id="KW-0597">Phosphoprotein</keyword>
<sequence length="540" mass="57114">MSFRLRVLLLTVVLVATSSAATAWLTLQQANQALTSYVAASHRDVEDAVAELAAYGRTHPTWSGVENPVRTLAGRLNQRIRVVADSGAVLADSDVLAGRTARPTVGAPSLVDARPVVGFPSGLDAYGRFRFVMTVADNFYRGWIMTACAAEAGADVRVVETKGKPPYFEMIGGAEATRSACNRRAKESDRPRGPMDTRGKECLNRDEDGSCLIGLLNEDLAAYAPKPVQVYLGALDEVPARGIPARAIGLAAAAVVLVTAVSAVLLSRRVLRPIGALTTASRAMATQGRADPVPVTGHDELAELARAFNRMAGSLAASEERQRQLIADVAHELRTPLANLRGYLEALEDGVMPPSRELFASLHEEALLQQRIVDDLQDLAMAEAGVLAYHRTTVDIAELAETVRTAHAAVAEAAGLSVEVRTDGEPTVYADPDRLRQVLGNLLRNAITATPAGGRITLTVTADGSAATVAVSDTGRGIASADLPHVFDRLWRADPARKRGGSGLGLAIARQLVSDHGGTIDVTSTVGVGTTFTVRLPHPT</sequence>
<dbReference type="InterPro" id="IPR050736">
    <property type="entry name" value="Sensor_HK_Regulatory"/>
</dbReference>
<reference evidence="15" key="1">
    <citation type="journal article" date="2019" name="Int. J. Syst. Evol. Microbiol.">
        <title>The Global Catalogue of Microorganisms (GCM) 10K type strain sequencing project: providing services to taxonomists for standard genome sequencing and annotation.</title>
        <authorList>
            <consortium name="The Broad Institute Genomics Platform"/>
            <consortium name="The Broad Institute Genome Sequencing Center for Infectious Disease"/>
            <person name="Wu L."/>
            <person name="Ma J."/>
        </authorList>
    </citation>
    <scope>NUCLEOTIDE SEQUENCE [LARGE SCALE GENOMIC DNA]</scope>
    <source>
        <strain evidence="15">CGMCC 4.7289</strain>
    </source>
</reference>
<dbReference type="PRINTS" id="PR00344">
    <property type="entry name" value="BCTRLSENSOR"/>
</dbReference>
<keyword evidence="9" id="KW-0902">Two-component regulatory system</keyword>
<dbReference type="RefSeq" id="WP_253754841.1">
    <property type="nucleotide sequence ID" value="NZ_JAMZDZ010000001.1"/>
</dbReference>
<evidence type="ECO:0000256" key="5">
    <source>
        <dbReference type="ARBA" id="ARBA00022679"/>
    </source>
</evidence>
<dbReference type="InterPro" id="IPR036097">
    <property type="entry name" value="HisK_dim/P_sf"/>
</dbReference>
<feature type="chain" id="PRO_5046910091" description="histidine kinase" evidence="11">
    <location>
        <begin position="24"/>
        <end position="540"/>
    </location>
</feature>
<dbReference type="InterPro" id="IPR005467">
    <property type="entry name" value="His_kinase_dom"/>
</dbReference>
<dbReference type="PROSITE" id="PS50885">
    <property type="entry name" value="HAMP"/>
    <property type="match status" value="1"/>
</dbReference>
<keyword evidence="8" id="KW-0472">Membrane</keyword>
<dbReference type="InterPro" id="IPR036890">
    <property type="entry name" value="HATPase_C_sf"/>
</dbReference>
<comment type="catalytic activity">
    <reaction evidence="1">
        <text>ATP + protein L-histidine = ADP + protein N-phospho-L-histidine.</text>
        <dbReference type="EC" id="2.7.13.3"/>
    </reaction>
</comment>
<comment type="subcellular location">
    <subcellularLocation>
        <location evidence="2">Cell membrane</location>
    </subcellularLocation>
</comment>
<dbReference type="PROSITE" id="PS50109">
    <property type="entry name" value="HIS_KIN"/>
    <property type="match status" value="1"/>
</dbReference>
<evidence type="ECO:0000256" key="3">
    <source>
        <dbReference type="ARBA" id="ARBA00012438"/>
    </source>
</evidence>
<comment type="caution">
    <text evidence="14">The sequence shown here is derived from an EMBL/GenBank/DDBJ whole genome shotgun (WGS) entry which is preliminary data.</text>
</comment>
<dbReference type="CDD" id="cd00082">
    <property type="entry name" value="HisKA"/>
    <property type="match status" value="1"/>
</dbReference>
<dbReference type="EMBL" id="JBHSAY010000006">
    <property type="protein sequence ID" value="MFC4131371.1"/>
    <property type="molecule type" value="Genomic_DNA"/>
</dbReference>
<feature type="region of interest" description="Disordered" evidence="10">
    <location>
        <begin position="179"/>
        <end position="201"/>
    </location>
</feature>
<evidence type="ECO:0000259" key="12">
    <source>
        <dbReference type="PROSITE" id="PS50109"/>
    </source>
</evidence>
<evidence type="ECO:0000313" key="15">
    <source>
        <dbReference type="Proteomes" id="UP001595816"/>
    </source>
</evidence>
<dbReference type="Gene3D" id="3.30.565.10">
    <property type="entry name" value="Histidine kinase-like ATPase, C-terminal domain"/>
    <property type="match status" value="1"/>
</dbReference>
<dbReference type="Pfam" id="PF00512">
    <property type="entry name" value="HisKA"/>
    <property type="match status" value="1"/>
</dbReference>
<dbReference type="Gene3D" id="1.10.287.130">
    <property type="match status" value="1"/>
</dbReference>
<keyword evidence="7 14" id="KW-0418">Kinase</keyword>
<protein>
    <recommendedName>
        <fullName evidence="3">histidine kinase</fullName>
        <ecNumber evidence="3">2.7.13.3</ecNumber>
    </recommendedName>
</protein>
<proteinExistence type="predicted"/>
<dbReference type="Pfam" id="PF02518">
    <property type="entry name" value="HATPase_c"/>
    <property type="match status" value="1"/>
</dbReference>
<keyword evidence="8" id="KW-1133">Transmembrane helix</keyword>
<evidence type="ECO:0000256" key="9">
    <source>
        <dbReference type="ARBA" id="ARBA00023012"/>
    </source>
</evidence>
<dbReference type="SMART" id="SM00304">
    <property type="entry name" value="HAMP"/>
    <property type="match status" value="1"/>
</dbReference>
<evidence type="ECO:0000256" key="11">
    <source>
        <dbReference type="SAM" id="SignalP"/>
    </source>
</evidence>
<dbReference type="InterPro" id="IPR003594">
    <property type="entry name" value="HATPase_dom"/>
</dbReference>
<dbReference type="CDD" id="cd00075">
    <property type="entry name" value="HATPase"/>
    <property type="match status" value="1"/>
</dbReference>
<dbReference type="GO" id="GO:0016301">
    <property type="term" value="F:kinase activity"/>
    <property type="evidence" value="ECO:0007669"/>
    <property type="project" value="UniProtKB-KW"/>
</dbReference>
<dbReference type="Gene3D" id="6.10.340.10">
    <property type="match status" value="1"/>
</dbReference>
<evidence type="ECO:0000256" key="6">
    <source>
        <dbReference type="ARBA" id="ARBA00022692"/>
    </source>
</evidence>
<name>A0ABV8LK85_9ACTN</name>
<organism evidence="14 15">
    <name type="scientific">Hamadaea flava</name>
    <dbReference type="NCBI Taxonomy" id="1742688"/>
    <lineage>
        <taxon>Bacteria</taxon>
        <taxon>Bacillati</taxon>
        <taxon>Actinomycetota</taxon>
        <taxon>Actinomycetes</taxon>
        <taxon>Micromonosporales</taxon>
        <taxon>Micromonosporaceae</taxon>
        <taxon>Hamadaea</taxon>
    </lineage>
</organism>
<dbReference type="CDD" id="cd06225">
    <property type="entry name" value="HAMP"/>
    <property type="match status" value="1"/>
</dbReference>
<dbReference type="SUPFAM" id="SSF158472">
    <property type="entry name" value="HAMP domain-like"/>
    <property type="match status" value="1"/>
</dbReference>
<dbReference type="EC" id="2.7.13.3" evidence="3"/>
<feature type="domain" description="Histidine kinase" evidence="12">
    <location>
        <begin position="328"/>
        <end position="540"/>
    </location>
</feature>
<accession>A0ABV8LK85</accession>
<dbReference type="PANTHER" id="PTHR43711:SF1">
    <property type="entry name" value="HISTIDINE KINASE 1"/>
    <property type="match status" value="1"/>
</dbReference>
<dbReference type="SMART" id="SM00388">
    <property type="entry name" value="HisKA"/>
    <property type="match status" value="1"/>
</dbReference>
<dbReference type="SMART" id="SM00387">
    <property type="entry name" value="HATPase_c"/>
    <property type="match status" value="1"/>
</dbReference>
<evidence type="ECO:0000256" key="7">
    <source>
        <dbReference type="ARBA" id="ARBA00022777"/>
    </source>
</evidence>
<feature type="compositionally biased region" description="Basic and acidic residues" evidence="10">
    <location>
        <begin position="184"/>
        <end position="201"/>
    </location>
</feature>
<feature type="domain" description="HAMP" evidence="13">
    <location>
        <begin position="268"/>
        <end position="320"/>
    </location>
</feature>
<evidence type="ECO:0000256" key="4">
    <source>
        <dbReference type="ARBA" id="ARBA00022553"/>
    </source>
</evidence>
<dbReference type="Pfam" id="PF00672">
    <property type="entry name" value="HAMP"/>
    <property type="match status" value="1"/>
</dbReference>
<keyword evidence="5" id="KW-0808">Transferase</keyword>
<dbReference type="SUPFAM" id="SSF55874">
    <property type="entry name" value="ATPase domain of HSP90 chaperone/DNA topoisomerase II/histidine kinase"/>
    <property type="match status" value="1"/>
</dbReference>
<keyword evidence="6" id="KW-0812">Transmembrane</keyword>
<keyword evidence="15" id="KW-1185">Reference proteome</keyword>
<evidence type="ECO:0000256" key="10">
    <source>
        <dbReference type="SAM" id="MobiDB-lite"/>
    </source>
</evidence>
<keyword evidence="11" id="KW-0732">Signal</keyword>
<evidence type="ECO:0000256" key="8">
    <source>
        <dbReference type="ARBA" id="ARBA00022989"/>
    </source>
</evidence>
<gene>
    <name evidence="14" type="ORF">ACFOZ4_12225</name>
</gene>
<evidence type="ECO:0000256" key="1">
    <source>
        <dbReference type="ARBA" id="ARBA00000085"/>
    </source>
</evidence>
<evidence type="ECO:0000259" key="13">
    <source>
        <dbReference type="PROSITE" id="PS50885"/>
    </source>
</evidence>
<feature type="signal peptide" evidence="11">
    <location>
        <begin position="1"/>
        <end position="23"/>
    </location>
</feature>
<dbReference type="Proteomes" id="UP001595816">
    <property type="component" value="Unassembled WGS sequence"/>
</dbReference>
<dbReference type="InterPro" id="IPR004358">
    <property type="entry name" value="Sig_transdc_His_kin-like_C"/>
</dbReference>
<dbReference type="SUPFAM" id="SSF47384">
    <property type="entry name" value="Homodimeric domain of signal transducing histidine kinase"/>
    <property type="match status" value="1"/>
</dbReference>
<dbReference type="InterPro" id="IPR003660">
    <property type="entry name" value="HAMP_dom"/>
</dbReference>
<dbReference type="InterPro" id="IPR003661">
    <property type="entry name" value="HisK_dim/P_dom"/>
</dbReference>
<evidence type="ECO:0000313" key="14">
    <source>
        <dbReference type="EMBL" id="MFC4131371.1"/>
    </source>
</evidence>
<dbReference type="PANTHER" id="PTHR43711">
    <property type="entry name" value="TWO-COMPONENT HISTIDINE KINASE"/>
    <property type="match status" value="1"/>
</dbReference>